<dbReference type="Pfam" id="PF03931">
    <property type="entry name" value="Skp1_POZ"/>
    <property type="match status" value="1"/>
</dbReference>
<gene>
    <name evidence="7" type="ORF">EZV62_025135</name>
</gene>
<dbReference type="InterPro" id="IPR036296">
    <property type="entry name" value="SKP1-like_dim_sf"/>
</dbReference>
<evidence type="ECO:0000313" key="7">
    <source>
        <dbReference type="EMBL" id="TXG49260.1"/>
    </source>
</evidence>
<dbReference type="SUPFAM" id="SSF81382">
    <property type="entry name" value="Skp1 dimerisation domain-like"/>
    <property type="match status" value="1"/>
</dbReference>
<comment type="caution">
    <text evidence="7">The sequence shown here is derived from an EMBL/GenBank/DDBJ whole genome shotgun (WGS) entry which is preliminary data.</text>
</comment>
<dbReference type="InterPro" id="IPR016073">
    <property type="entry name" value="Skp1_comp_POZ"/>
</dbReference>
<evidence type="ECO:0000256" key="2">
    <source>
        <dbReference type="ARBA" id="ARBA00009993"/>
    </source>
</evidence>
<comment type="function">
    <text evidence="4">Involved in ubiquitination and subsequent proteasomal degradation of target proteins. Together with CUL1, RBX1 and a F-box protein, it forms a SCF E3 ubiquitin ligase complex. The functional specificity of this complex depends on the type of F-box protein. In the SCF complex, it serves as an adapter that links the F-box protein to CUL1.</text>
</comment>
<dbReference type="OrthoDB" id="2342932at2759"/>
<dbReference type="Pfam" id="PF01466">
    <property type="entry name" value="Skp1"/>
    <property type="match status" value="1"/>
</dbReference>
<evidence type="ECO:0000313" key="8">
    <source>
        <dbReference type="Proteomes" id="UP000323000"/>
    </source>
</evidence>
<evidence type="ECO:0000259" key="6">
    <source>
        <dbReference type="Pfam" id="PF03931"/>
    </source>
</evidence>
<comment type="similarity">
    <text evidence="2 4">Belongs to the SKP1 family.</text>
</comment>
<dbReference type="GO" id="GO:0016567">
    <property type="term" value="P:protein ubiquitination"/>
    <property type="evidence" value="ECO:0007669"/>
    <property type="project" value="UniProtKB-UniRule"/>
</dbReference>
<evidence type="ECO:0000256" key="4">
    <source>
        <dbReference type="PIRNR" id="PIRNR028729"/>
    </source>
</evidence>
<dbReference type="InterPro" id="IPR011333">
    <property type="entry name" value="SKP1/BTB/POZ_sf"/>
</dbReference>
<dbReference type="EMBL" id="VAHF01000012">
    <property type="protein sequence ID" value="TXG49260.1"/>
    <property type="molecule type" value="Genomic_DNA"/>
</dbReference>
<dbReference type="SMART" id="SM00512">
    <property type="entry name" value="Skp1"/>
    <property type="match status" value="1"/>
</dbReference>
<proteinExistence type="inferred from homology"/>
<dbReference type="UniPathway" id="UPA00143"/>
<comment type="pathway">
    <text evidence="1 4">Protein modification; protein ubiquitination.</text>
</comment>
<dbReference type="AlphaFoldDB" id="A0A5C7GX20"/>
<dbReference type="InterPro" id="IPR001232">
    <property type="entry name" value="SKP1-like"/>
</dbReference>
<keyword evidence="3 4" id="KW-0833">Ubl conjugation pathway</keyword>
<protein>
    <recommendedName>
        <fullName evidence="4">SKP1-like protein</fullName>
    </recommendedName>
</protein>
<dbReference type="Proteomes" id="UP000323000">
    <property type="component" value="Chromosome 12"/>
</dbReference>
<evidence type="ECO:0000256" key="1">
    <source>
        <dbReference type="ARBA" id="ARBA00004906"/>
    </source>
</evidence>
<reference evidence="8" key="1">
    <citation type="journal article" date="2019" name="Gigascience">
        <title>De novo genome assembly of the endangered Acer yangbiense, a plant species with extremely small populations endemic to Yunnan Province, China.</title>
        <authorList>
            <person name="Yang J."/>
            <person name="Wariss H.M."/>
            <person name="Tao L."/>
            <person name="Zhang R."/>
            <person name="Yun Q."/>
            <person name="Hollingsworth P."/>
            <person name="Dao Z."/>
            <person name="Luo G."/>
            <person name="Guo H."/>
            <person name="Ma Y."/>
            <person name="Sun W."/>
        </authorList>
    </citation>
    <scope>NUCLEOTIDE SEQUENCE [LARGE SCALE GENOMIC DNA]</scope>
    <source>
        <strain evidence="8">cv. Malutang</strain>
    </source>
</reference>
<feature type="domain" description="SKP1 component dimerisation" evidence="5">
    <location>
        <begin position="97"/>
        <end position="144"/>
    </location>
</feature>
<name>A0A5C7GX20_9ROSI</name>
<dbReference type="GO" id="GO:0009867">
    <property type="term" value="P:jasmonic acid mediated signaling pathway"/>
    <property type="evidence" value="ECO:0007669"/>
    <property type="project" value="UniProtKB-ARBA"/>
</dbReference>
<dbReference type="PIRSF" id="PIRSF028729">
    <property type="entry name" value="E3_ubiquit_lig_SCF_Skp"/>
    <property type="match status" value="1"/>
</dbReference>
<dbReference type="Gene3D" id="3.30.710.10">
    <property type="entry name" value="Potassium Channel Kv1.1, Chain A"/>
    <property type="match status" value="2"/>
</dbReference>
<dbReference type="InterPro" id="IPR016897">
    <property type="entry name" value="SKP1"/>
</dbReference>
<dbReference type="GO" id="GO:0006511">
    <property type="term" value="P:ubiquitin-dependent protein catabolic process"/>
    <property type="evidence" value="ECO:0007669"/>
    <property type="project" value="InterPro"/>
</dbReference>
<comment type="subunit">
    <text evidence="4">Part of a SCF (SKP1-cullin-F-box) protein ligase complex.</text>
</comment>
<feature type="domain" description="SKP1 component POZ" evidence="6">
    <location>
        <begin position="11"/>
        <end position="58"/>
    </location>
</feature>
<dbReference type="PANTHER" id="PTHR11165">
    <property type="entry name" value="SKP1"/>
    <property type="match status" value="1"/>
</dbReference>
<sequence>MASSSSLTQEKKITLKAADGKLIEVEEAVAMEMETVKSFFVDNDNATNDMVVQLQNVSRTPPPPVEEVKAFDALFLENKSNDQLNEMIMVANFLNTKDLLDFLIDATAKLIKDNTVEYDGEFFEIKNDYAPEEEDAEIRAEYNWVFEGLDKD</sequence>
<dbReference type="InterPro" id="IPR016072">
    <property type="entry name" value="Skp1_comp_dimer"/>
</dbReference>
<keyword evidence="8" id="KW-1185">Reference proteome</keyword>
<organism evidence="7 8">
    <name type="scientific">Acer yangbiense</name>
    <dbReference type="NCBI Taxonomy" id="1000413"/>
    <lineage>
        <taxon>Eukaryota</taxon>
        <taxon>Viridiplantae</taxon>
        <taxon>Streptophyta</taxon>
        <taxon>Embryophyta</taxon>
        <taxon>Tracheophyta</taxon>
        <taxon>Spermatophyta</taxon>
        <taxon>Magnoliopsida</taxon>
        <taxon>eudicotyledons</taxon>
        <taxon>Gunneridae</taxon>
        <taxon>Pentapetalae</taxon>
        <taxon>rosids</taxon>
        <taxon>malvids</taxon>
        <taxon>Sapindales</taxon>
        <taxon>Sapindaceae</taxon>
        <taxon>Hippocastanoideae</taxon>
        <taxon>Acereae</taxon>
        <taxon>Acer</taxon>
    </lineage>
</organism>
<accession>A0A5C7GX20</accession>
<evidence type="ECO:0000259" key="5">
    <source>
        <dbReference type="Pfam" id="PF01466"/>
    </source>
</evidence>
<evidence type="ECO:0000256" key="3">
    <source>
        <dbReference type="ARBA" id="ARBA00022786"/>
    </source>
</evidence>